<feature type="binding site" evidence="6">
    <location>
        <position position="285"/>
    </location>
    <ligand>
        <name>ATP</name>
        <dbReference type="ChEBI" id="CHEBI:30616"/>
    </ligand>
</feature>
<dbReference type="InterPro" id="IPR050108">
    <property type="entry name" value="CDK"/>
</dbReference>
<evidence type="ECO:0000259" key="8">
    <source>
        <dbReference type="PROSITE" id="PS50011"/>
    </source>
</evidence>
<dbReference type="Pfam" id="PF00069">
    <property type="entry name" value="Pkinase"/>
    <property type="match status" value="1"/>
</dbReference>
<dbReference type="Proteomes" id="UP000823388">
    <property type="component" value="Chromosome 2K"/>
</dbReference>
<dbReference type="PROSITE" id="PS00107">
    <property type="entry name" value="PROTEIN_KINASE_ATP"/>
    <property type="match status" value="1"/>
</dbReference>
<dbReference type="FunFam" id="1.10.510.10:FF:000559">
    <property type="entry name" value="Protein kinase domain containing protein"/>
    <property type="match status" value="1"/>
</dbReference>
<feature type="compositionally biased region" description="Low complexity" evidence="7">
    <location>
        <begin position="1"/>
        <end position="22"/>
    </location>
</feature>
<evidence type="ECO:0000256" key="6">
    <source>
        <dbReference type="PROSITE-ProRule" id="PRU10141"/>
    </source>
</evidence>
<dbReference type="SUPFAM" id="SSF56112">
    <property type="entry name" value="Protein kinase-like (PK-like)"/>
    <property type="match status" value="1"/>
</dbReference>
<dbReference type="GO" id="GO:0007346">
    <property type="term" value="P:regulation of mitotic cell cycle"/>
    <property type="evidence" value="ECO:0007669"/>
    <property type="project" value="TreeGrafter"/>
</dbReference>
<dbReference type="GO" id="GO:0005524">
    <property type="term" value="F:ATP binding"/>
    <property type="evidence" value="ECO:0007669"/>
    <property type="project" value="UniProtKB-UniRule"/>
</dbReference>
<dbReference type="InterPro" id="IPR011009">
    <property type="entry name" value="Kinase-like_dom_sf"/>
</dbReference>
<evidence type="ECO:0000313" key="9">
    <source>
        <dbReference type="EMBL" id="KAG2642427.1"/>
    </source>
</evidence>
<dbReference type="EC" id="2.7.11.23" evidence="1"/>
<evidence type="ECO:0000256" key="7">
    <source>
        <dbReference type="SAM" id="MobiDB-lite"/>
    </source>
</evidence>
<comment type="catalytic activity">
    <reaction evidence="5">
        <text>[DNA-directed RNA polymerase] + ATP = phospho-[DNA-directed RNA polymerase] + ADP + H(+)</text>
        <dbReference type="Rhea" id="RHEA:10216"/>
        <dbReference type="Rhea" id="RHEA-COMP:11321"/>
        <dbReference type="Rhea" id="RHEA-COMP:11322"/>
        <dbReference type="ChEBI" id="CHEBI:15378"/>
        <dbReference type="ChEBI" id="CHEBI:30616"/>
        <dbReference type="ChEBI" id="CHEBI:43176"/>
        <dbReference type="ChEBI" id="CHEBI:68546"/>
        <dbReference type="ChEBI" id="CHEBI:456216"/>
        <dbReference type="EC" id="2.7.11.23"/>
    </reaction>
</comment>
<dbReference type="SMART" id="SM00220">
    <property type="entry name" value="S_TKc"/>
    <property type="match status" value="1"/>
</dbReference>
<dbReference type="GO" id="GO:0005634">
    <property type="term" value="C:nucleus"/>
    <property type="evidence" value="ECO:0007669"/>
    <property type="project" value="TreeGrafter"/>
</dbReference>
<accession>A0A8T0W720</accession>
<feature type="domain" description="Protein kinase" evidence="8">
    <location>
        <begin position="256"/>
        <end position="524"/>
    </location>
</feature>
<feature type="compositionally biased region" description="Low complexity" evidence="7">
    <location>
        <begin position="49"/>
        <end position="60"/>
    </location>
</feature>
<gene>
    <name evidence="9" type="ORF">PVAP13_2KG275100</name>
</gene>
<feature type="compositionally biased region" description="Pro residues" evidence="7">
    <location>
        <begin position="23"/>
        <end position="40"/>
    </location>
</feature>
<dbReference type="InterPro" id="IPR000719">
    <property type="entry name" value="Prot_kinase_dom"/>
</dbReference>
<evidence type="ECO:0000256" key="5">
    <source>
        <dbReference type="ARBA" id="ARBA00049280"/>
    </source>
</evidence>
<dbReference type="AlphaFoldDB" id="A0A8T0W720"/>
<feature type="compositionally biased region" description="Low complexity" evidence="7">
    <location>
        <begin position="187"/>
        <end position="204"/>
    </location>
</feature>
<proteinExistence type="predicted"/>
<keyword evidence="10" id="KW-1185">Reference proteome</keyword>
<reference evidence="9" key="1">
    <citation type="submission" date="2020-05" db="EMBL/GenBank/DDBJ databases">
        <title>WGS assembly of Panicum virgatum.</title>
        <authorList>
            <person name="Lovell J.T."/>
            <person name="Jenkins J."/>
            <person name="Shu S."/>
            <person name="Juenger T.E."/>
            <person name="Schmutz J."/>
        </authorList>
    </citation>
    <scope>NUCLEOTIDE SEQUENCE</scope>
    <source>
        <strain evidence="9">AP13</strain>
    </source>
</reference>
<protein>
    <recommendedName>
        <fullName evidence="1">[RNA-polymerase]-subunit kinase</fullName>
        <ecNumber evidence="1">2.7.11.23</ecNumber>
    </recommendedName>
</protein>
<dbReference type="GO" id="GO:0008353">
    <property type="term" value="F:RNA polymerase II CTD heptapeptide repeat kinase activity"/>
    <property type="evidence" value="ECO:0007669"/>
    <property type="project" value="UniProtKB-EC"/>
</dbReference>
<evidence type="ECO:0000256" key="2">
    <source>
        <dbReference type="ARBA" id="ARBA00022553"/>
    </source>
</evidence>
<comment type="caution">
    <text evidence="9">The sequence shown here is derived from an EMBL/GenBank/DDBJ whole genome shotgun (WGS) entry which is preliminary data.</text>
</comment>
<dbReference type="Gene3D" id="3.30.200.20">
    <property type="entry name" value="Phosphorylase Kinase, domain 1"/>
    <property type="match status" value="1"/>
</dbReference>
<dbReference type="EMBL" id="CM029039">
    <property type="protein sequence ID" value="KAG2642427.1"/>
    <property type="molecule type" value="Genomic_DNA"/>
</dbReference>
<name>A0A8T0W720_PANVG</name>
<evidence type="ECO:0000256" key="3">
    <source>
        <dbReference type="ARBA" id="ARBA00022741"/>
    </source>
</evidence>
<dbReference type="PANTHER" id="PTHR24056:SF432">
    <property type="entry name" value="OS10G0154500 PROTEIN"/>
    <property type="match status" value="1"/>
</dbReference>
<dbReference type="InterPro" id="IPR017441">
    <property type="entry name" value="Protein_kinase_ATP_BS"/>
</dbReference>
<feature type="region of interest" description="Disordered" evidence="7">
    <location>
        <begin position="1"/>
        <end position="244"/>
    </location>
</feature>
<keyword evidence="4 6" id="KW-0067">ATP-binding</keyword>
<evidence type="ECO:0000256" key="1">
    <source>
        <dbReference type="ARBA" id="ARBA00012409"/>
    </source>
</evidence>
<sequence>MHRQAVARVHVAAGEVPALLPSSGPPTSPSSTPTPAPPIPAVRASSNQPPRRAPAGPAGRWPSSLPALGGPPQLPFVDDELAHPPDAVRASAGRPPRRARASRPPHLRSHRGRSRSPAKGLKRGRLPYADLSHGTPLHPRPPHAGPDPRGAYASRFCAVHVSDPSSNPPSDSPTNSPEATRNLSKNSASLRRPRLPSISASARPPSSPATRKQGMAGAAVAVTAARKRAAPDGPCPAAPGGDRKRPKYNFGSIYDYQKLGVLGKGTYGVVVRARHRATGETVAVKWVRATRGGREDALRAAYREAGCLAACRGAPSVLQIRDVATDAATGDLFLITELVAGRTLRDRLNLAGAFPEPRARAAMRQLLRGAAAVHATGTLHRDIKPENVLVGPGGALKICDFGMATPARPPYPEDPCSVGTLWYLAPEQLRGSRWYDAAVDVWALGCVMFELLAGEPLFVDVETDEDLLMEVLHLGHQIDSRGVAAFKGLPPDLSQAAGEVLCGLLCVDEDKRLTAAEALEHRWFTDEDAQSPEPGDA</sequence>
<dbReference type="PANTHER" id="PTHR24056">
    <property type="entry name" value="CELL DIVISION PROTEIN KINASE"/>
    <property type="match status" value="1"/>
</dbReference>
<dbReference type="Gene3D" id="1.10.510.10">
    <property type="entry name" value="Transferase(Phosphotransferase) domain 1"/>
    <property type="match status" value="1"/>
</dbReference>
<keyword evidence="3 6" id="KW-0547">Nucleotide-binding</keyword>
<organism evidence="9 10">
    <name type="scientific">Panicum virgatum</name>
    <name type="common">Blackwell switchgrass</name>
    <dbReference type="NCBI Taxonomy" id="38727"/>
    <lineage>
        <taxon>Eukaryota</taxon>
        <taxon>Viridiplantae</taxon>
        <taxon>Streptophyta</taxon>
        <taxon>Embryophyta</taxon>
        <taxon>Tracheophyta</taxon>
        <taxon>Spermatophyta</taxon>
        <taxon>Magnoliopsida</taxon>
        <taxon>Liliopsida</taxon>
        <taxon>Poales</taxon>
        <taxon>Poaceae</taxon>
        <taxon>PACMAD clade</taxon>
        <taxon>Panicoideae</taxon>
        <taxon>Panicodae</taxon>
        <taxon>Paniceae</taxon>
        <taxon>Panicinae</taxon>
        <taxon>Panicum</taxon>
        <taxon>Panicum sect. Hiantes</taxon>
    </lineage>
</organism>
<feature type="compositionally biased region" description="Basic residues" evidence="7">
    <location>
        <begin position="95"/>
        <end position="125"/>
    </location>
</feature>
<evidence type="ECO:0000256" key="4">
    <source>
        <dbReference type="ARBA" id="ARBA00022840"/>
    </source>
</evidence>
<dbReference type="PROSITE" id="PS50011">
    <property type="entry name" value="PROTEIN_KINASE_DOM"/>
    <property type="match status" value="1"/>
</dbReference>
<keyword evidence="2" id="KW-0597">Phosphoprotein</keyword>
<evidence type="ECO:0000313" key="10">
    <source>
        <dbReference type="Proteomes" id="UP000823388"/>
    </source>
</evidence>